<keyword evidence="1" id="KW-0472">Membrane</keyword>
<dbReference type="AlphaFoldDB" id="A0A1I3W7M2"/>
<keyword evidence="3" id="KW-1185">Reference proteome</keyword>
<sequence>MFRSYLLRAIVAIAIIGGGIYVIMKDDPAVPTGDINEIRPLPEQSAPDTNN</sequence>
<organism evidence="2 3">
    <name type="scientific">Marinobacter persicus</name>
    <dbReference type="NCBI Taxonomy" id="930118"/>
    <lineage>
        <taxon>Bacteria</taxon>
        <taxon>Pseudomonadati</taxon>
        <taxon>Pseudomonadota</taxon>
        <taxon>Gammaproteobacteria</taxon>
        <taxon>Pseudomonadales</taxon>
        <taxon>Marinobacteraceae</taxon>
        <taxon>Marinobacter</taxon>
    </lineage>
</organism>
<dbReference type="RefSeq" id="WP_177187068.1">
    <property type="nucleotide sequence ID" value="NZ_BMYN01000005.1"/>
</dbReference>
<gene>
    <name evidence="2" type="ORF">SAMN05216429_10968</name>
</gene>
<evidence type="ECO:0000313" key="3">
    <source>
        <dbReference type="Proteomes" id="UP000199445"/>
    </source>
</evidence>
<keyword evidence="1" id="KW-1133">Transmembrane helix</keyword>
<dbReference type="Proteomes" id="UP000199445">
    <property type="component" value="Unassembled WGS sequence"/>
</dbReference>
<protein>
    <submittedName>
        <fullName evidence="2">Uncharacterized protein</fullName>
    </submittedName>
</protein>
<name>A0A1I3W7M2_9GAMM</name>
<dbReference type="EMBL" id="FOSC01000009">
    <property type="protein sequence ID" value="SFK03485.1"/>
    <property type="molecule type" value="Genomic_DNA"/>
</dbReference>
<evidence type="ECO:0000256" key="1">
    <source>
        <dbReference type="SAM" id="Phobius"/>
    </source>
</evidence>
<reference evidence="2 3" key="1">
    <citation type="submission" date="2016-10" db="EMBL/GenBank/DDBJ databases">
        <authorList>
            <person name="de Groot N.N."/>
        </authorList>
    </citation>
    <scope>NUCLEOTIDE SEQUENCE [LARGE SCALE GENOMIC DNA]</scope>
    <source>
        <strain evidence="2 3">IBRC-M 10445</strain>
    </source>
</reference>
<evidence type="ECO:0000313" key="2">
    <source>
        <dbReference type="EMBL" id="SFK03485.1"/>
    </source>
</evidence>
<proteinExistence type="predicted"/>
<feature type="transmembrane region" description="Helical" evidence="1">
    <location>
        <begin position="5"/>
        <end position="24"/>
    </location>
</feature>
<accession>A0A1I3W7M2</accession>
<keyword evidence="1" id="KW-0812">Transmembrane</keyword>